<dbReference type="RefSeq" id="WP_167197609.1">
    <property type="nucleotide sequence ID" value="NZ_JAAORB010000024.1"/>
</dbReference>
<dbReference type="Gene3D" id="3.40.50.1010">
    <property type="entry name" value="5'-nuclease"/>
    <property type="match status" value="1"/>
</dbReference>
<dbReference type="EC" id="3.1.-.-" evidence="5"/>
<feature type="binding site" evidence="5">
    <location>
        <position position="97"/>
    </location>
    <ligand>
        <name>Mg(2+)</name>
        <dbReference type="ChEBI" id="CHEBI:18420"/>
    </ligand>
</feature>
<dbReference type="CDD" id="cd09871">
    <property type="entry name" value="PIN_MtVapC28-VapC30-like"/>
    <property type="match status" value="1"/>
</dbReference>
<evidence type="ECO:0000313" key="7">
    <source>
        <dbReference type="EMBL" id="NHQ75091.1"/>
    </source>
</evidence>
<comment type="caution">
    <text evidence="7">The sequence shown here is derived from an EMBL/GenBank/DDBJ whole genome shotgun (WGS) entry which is preliminary data.</text>
</comment>
<keyword evidence="4 5" id="KW-0378">Hydrolase</keyword>
<gene>
    <name evidence="5" type="primary">vapC</name>
    <name evidence="7" type="ORF">HAT86_11560</name>
</gene>
<keyword evidence="3 5" id="KW-0479">Metal-binding</keyword>
<dbReference type="InterPro" id="IPR029060">
    <property type="entry name" value="PIN-like_dom_sf"/>
</dbReference>
<evidence type="ECO:0000256" key="5">
    <source>
        <dbReference type="HAMAP-Rule" id="MF_00265"/>
    </source>
</evidence>
<comment type="similarity">
    <text evidence="5">Belongs to the PINc/VapC protein family.</text>
</comment>
<dbReference type="Pfam" id="PF01850">
    <property type="entry name" value="PIN"/>
    <property type="match status" value="1"/>
</dbReference>
<keyword evidence="1 5" id="KW-1277">Toxin-antitoxin system</keyword>
<reference evidence="7" key="1">
    <citation type="submission" date="2020-03" db="EMBL/GenBank/DDBJ databases">
        <title>Roseovarius gahaiensis sp. nov., isolated from Gahai Saline Lake, China.</title>
        <authorList>
            <person name="Sun X."/>
        </authorList>
    </citation>
    <scope>NUCLEOTIDE SEQUENCE</scope>
    <source>
        <strain evidence="7">GH877</strain>
    </source>
</reference>
<keyword evidence="8" id="KW-1185">Reference proteome</keyword>
<dbReference type="GO" id="GO:0090729">
    <property type="term" value="F:toxin activity"/>
    <property type="evidence" value="ECO:0007669"/>
    <property type="project" value="UniProtKB-KW"/>
</dbReference>
<keyword evidence="2 5" id="KW-0540">Nuclease</keyword>
<dbReference type="AlphaFoldDB" id="A0A967EGK6"/>
<dbReference type="GO" id="GO:0016787">
    <property type="term" value="F:hydrolase activity"/>
    <property type="evidence" value="ECO:0007669"/>
    <property type="project" value="UniProtKB-KW"/>
</dbReference>
<evidence type="ECO:0000256" key="3">
    <source>
        <dbReference type="ARBA" id="ARBA00022723"/>
    </source>
</evidence>
<keyword evidence="5" id="KW-0800">Toxin</keyword>
<dbReference type="InterPro" id="IPR002716">
    <property type="entry name" value="PIN_dom"/>
</dbReference>
<protein>
    <recommendedName>
        <fullName evidence="5">Ribonuclease VapC</fullName>
        <shortName evidence="5">RNase VapC</shortName>
        <ecNumber evidence="5">3.1.-.-</ecNumber>
    </recommendedName>
    <alternativeName>
        <fullName evidence="5">Toxin VapC</fullName>
    </alternativeName>
</protein>
<dbReference type="InterPro" id="IPR022907">
    <property type="entry name" value="VapC_family"/>
</dbReference>
<dbReference type="Proteomes" id="UP000639775">
    <property type="component" value="Unassembled WGS sequence"/>
</dbReference>
<comment type="function">
    <text evidence="5">Toxic component of a toxin-antitoxin (TA) system. An RNase.</text>
</comment>
<feature type="binding site" evidence="5">
    <location>
        <position position="5"/>
    </location>
    <ligand>
        <name>Mg(2+)</name>
        <dbReference type="ChEBI" id="CHEBI:18420"/>
    </ligand>
</feature>
<dbReference type="GO" id="GO:0000287">
    <property type="term" value="F:magnesium ion binding"/>
    <property type="evidence" value="ECO:0007669"/>
    <property type="project" value="UniProtKB-UniRule"/>
</dbReference>
<dbReference type="SUPFAM" id="SSF88723">
    <property type="entry name" value="PIN domain-like"/>
    <property type="match status" value="1"/>
</dbReference>
<accession>A0A967EGK6</accession>
<evidence type="ECO:0000259" key="6">
    <source>
        <dbReference type="Pfam" id="PF01850"/>
    </source>
</evidence>
<dbReference type="HAMAP" id="MF_00265">
    <property type="entry name" value="VapC_Nob1"/>
    <property type="match status" value="1"/>
</dbReference>
<keyword evidence="5" id="KW-0460">Magnesium</keyword>
<evidence type="ECO:0000313" key="8">
    <source>
        <dbReference type="Proteomes" id="UP000639775"/>
    </source>
</evidence>
<comment type="cofactor">
    <cofactor evidence="5">
        <name>Mg(2+)</name>
        <dbReference type="ChEBI" id="CHEBI:18420"/>
    </cofactor>
</comment>
<feature type="domain" description="PIN" evidence="6">
    <location>
        <begin position="2"/>
        <end position="122"/>
    </location>
</feature>
<dbReference type="GO" id="GO:0004540">
    <property type="term" value="F:RNA nuclease activity"/>
    <property type="evidence" value="ECO:0007669"/>
    <property type="project" value="InterPro"/>
</dbReference>
<proteinExistence type="inferred from homology"/>
<dbReference type="EMBL" id="JAAORB010000024">
    <property type="protein sequence ID" value="NHQ75091.1"/>
    <property type="molecule type" value="Genomic_DNA"/>
</dbReference>
<evidence type="ECO:0000256" key="1">
    <source>
        <dbReference type="ARBA" id="ARBA00022649"/>
    </source>
</evidence>
<sequence>MIVLDTSALMALLLGEPEAEQIAELLKSEEDFKISAGTLAEALIVAGRRGLSEEMSQLLEGIVVEIDTLSAAGAIAVAEVYSEWGKGVHPAGLNFGDCFSYVTAKGSGSPLLYVGDDFSKTDLHSAL</sequence>
<evidence type="ECO:0000256" key="2">
    <source>
        <dbReference type="ARBA" id="ARBA00022722"/>
    </source>
</evidence>
<name>A0A967EGK6_9RHOB</name>
<evidence type="ECO:0000256" key="4">
    <source>
        <dbReference type="ARBA" id="ARBA00022801"/>
    </source>
</evidence>
<organism evidence="7 8">
    <name type="scientific">Roseovarius gahaiensis</name>
    <dbReference type="NCBI Taxonomy" id="2716691"/>
    <lineage>
        <taxon>Bacteria</taxon>
        <taxon>Pseudomonadati</taxon>
        <taxon>Pseudomonadota</taxon>
        <taxon>Alphaproteobacteria</taxon>
        <taxon>Rhodobacterales</taxon>
        <taxon>Roseobacteraceae</taxon>
        <taxon>Roseovarius</taxon>
    </lineage>
</organism>